<keyword evidence="5" id="KW-0964">Secreted</keyword>
<dbReference type="Pfam" id="PF22638">
    <property type="entry name" value="FlgK_D1"/>
    <property type="match status" value="1"/>
</dbReference>
<name>A0ABV7R373_9RHOB</name>
<evidence type="ECO:0000259" key="8">
    <source>
        <dbReference type="Pfam" id="PF06429"/>
    </source>
</evidence>
<feature type="domain" description="Flagellar basal-body/hook protein C-terminal" evidence="8">
    <location>
        <begin position="448"/>
        <end position="485"/>
    </location>
</feature>
<evidence type="ECO:0000256" key="5">
    <source>
        <dbReference type="ARBA" id="ARBA00022525"/>
    </source>
</evidence>
<evidence type="ECO:0000313" key="11">
    <source>
        <dbReference type="Proteomes" id="UP001595721"/>
    </source>
</evidence>
<feature type="domain" description="Flagellar basal body rod protein N-terminal" evidence="7">
    <location>
        <begin position="9"/>
        <end position="36"/>
    </location>
</feature>
<dbReference type="Pfam" id="PF00460">
    <property type="entry name" value="Flg_bb_rod"/>
    <property type="match status" value="1"/>
</dbReference>
<dbReference type="InterPro" id="IPR010930">
    <property type="entry name" value="Flg_bb/hook_C_dom"/>
</dbReference>
<evidence type="ECO:0000256" key="1">
    <source>
        <dbReference type="ARBA" id="ARBA00004117"/>
    </source>
</evidence>
<reference evidence="11" key="1">
    <citation type="journal article" date="2019" name="Int. J. Syst. Evol. Microbiol.">
        <title>The Global Catalogue of Microorganisms (GCM) 10K type strain sequencing project: providing services to taxonomists for standard genome sequencing and annotation.</title>
        <authorList>
            <consortium name="The Broad Institute Genomics Platform"/>
            <consortium name="The Broad Institute Genome Sequencing Center for Infectious Disease"/>
            <person name="Wu L."/>
            <person name="Ma J."/>
        </authorList>
    </citation>
    <scope>NUCLEOTIDE SEQUENCE [LARGE SCALE GENOMIC DNA]</scope>
    <source>
        <strain evidence="11">KCTC 42899</strain>
    </source>
</reference>
<dbReference type="Pfam" id="PF06429">
    <property type="entry name" value="Flg_bbr_C"/>
    <property type="match status" value="1"/>
</dbReference>
<protein>
    <recommendedName>
        <fullName evidence="4">Flagellar hook-associated protein 1</fullName>
    </recommendedName>
</protein>
<gene>
    <name evidence="10" type="primary">flgK</name>
    <name evidence="10" type="ORF">ACFOMH_06185</name>
</gene>
<evidence type="ECO:0000259" key="7">
    <source>
        <dbReference type="Pfam" id="PF00460"/>
    </source>
</evidence>
<evidence type="ECO:0000256" key="3">
    <source>
        <dbReference type="ARBA" id="ARBA00009677"/>
    </source>
</evidence>
<dbReference type="InterPro" id="IPR002371">
    <property type="entry name" value="FlgK"/>
</dbReference>
<dbReference type="SUPFAM" id="SSF64518">
    <property type="entry name" value="Phase 1 flagellin"/>
    <property type="match status" value="1"/>
</dbReference>
<keyword evidence="10" id="KW-0966">Cell projection</keyword>
<dbReference type="EMBL" id="JBHRXJ010000003">
    <property type="protein sequence ID" value="MFC3527759.1"/>
    <property type="molecule type" value="Genomic_DNA"/>
</dbReference>
<comment type="subcellular location">
    <subcellularLocation>
        <location evidence="1">Bacterial flagellum basal body</location>
    </subcellularLocation>
    <subcellularLocation>
        <location evidence="2">Secreted</location>
    </subcellularLocation>
</comment>
<dbReference type="InterPro" id="IPR053927">
    <property type="entry name" value="FlgK_helical"/>
</dbReference>
<evidence type="ECO:0000259" key="9">
    <source>
        <dbReference type="Pfam" id="PF22638"/>
    </source>
</evidence>
<comment type="caution">
    <text evidence="10">The sequence shown here is derived from an EMBL/GenBank/DDBJ whole genome shotgun (WGS) entry which is preliminary data.</text>
</comment>
<dbReference type="Proteomes" id="UP001595721">
    <property type="component" value="Unassembled WGS sequence"/>
</dbReference>
<evidence type="ECO:0000256" key="6">
    <source>
        <dbReference type="ARBA" id="ARBA00023143"/>
    </source>
</evidence>
<dbReference type="RefSeq" id="WP_377743293.1">
    <property type="nucleotide sequence ID" value="NZ_JBHRXJ010000003.1"/>
</dbReference>
<evidence type="ECO:0000256" key="2">
    <source>
        <dbReference type="ARBA" id="ARBA00004613"/>
    </source>
</evidence>
<keyword evidence="10" id="KW-0282">Flagellum</keyword>
<evidence type="ECO:0000256" key="4">
    <source>
        <dbReference type="ARBA" id="ARBA00016244"/>
    </source>
</evidence>
<evidence type="ECO:0000313" key="10">
    <source>
        <dbReference type="EMBL" id="MFC3527759.1"/>
    </source>
</evidence>
<dbReference type="NCBIfam" id="TIGR02492">
    <property type="entry name" value="flgK_ends"/>
    <property type="match status" value="1"/>
</dbReference>
<proteinExistence type="inferred from homology"/>
<keyword evidence="10" id="KW-0969">Cilium</keyword>
<comment type="similarity">
    <text evidence="3">Belongs to the flagella basal body rod proteins family.</text>
</comment>
<dbReference type="PANTHER" id="PTHR30033:SF2">
    <property type="entry name" value="FLAGELLAR HOOK PROTEIN"/>
    <property type="match status" value="1"/>
</dbReference>
<keyword evidence="11" id="KW-1185">Reference proteome</keyword>
<dbReference type="InterPro" id="IPR001444">
    <property type="entry name" value="Flag_bb_rod_N"/>
</dbReference>
<feature type="domain" description="Flagellar hook-associated protein FlgK helical" evidence="9">
    <location>
        <begin position="91"/>
        <end position="312"/>
    </location>
</feature>
<organism evidence="10 11">
    <name type="scientific">Paracoccus mangrovi</name>
    <dbReference type="NCBI Taxonomy" id="1715645"/>
    <lineage>
        <taxon>Bacteria</taxon>
        <taxon>Pseudomonadati</taxon>
        <taxon>Pseudomonadota</taxon>
        <taxon>Alphaproteobacteria</taxon>
        <taxon>Rhodobacterales</taxon>
        <taxon>Paracoccaceae</taxon>
        <taxon>Paracoccus</taxon>
    </lineage>
</organism>
<accession>A0ABV7R373</accession>
<dbReference type="PANTHER" id="PTHR30033">
    <property type="entry name" value="FLAGELLAR HOOK-ASSOCIATED PROTEIN 1"/>
    <property type="match status" value="1"/>
</dbReference>
<keyword evidence="6" id="KW-0975">Bacterial flagellum</keyword>
<sequence>MSISAAIANAVSGLTAASRGTEIVSTNIANSQTEGYARRELELSSRLYERGGGVVINGIDRIVNAGLLADSRLSQAQLGASDTIAQFHRAMENVVGTATDASSLGGSLTAFNAALTNAAARPDSDVRLSAVVDTATALANKINKIADDVQSARTDAERTIANDVSRLNSALERVASLNKQIAALSAQGKDASSQMDARQAAIDSISEIVPLKQVPRDNGQVALFTTGGGILLDGTKPASIEFTPAGPISPGMSLAAGTLSNLRFNGKELTVSQQATMFAKGTISASFAVRDEIAPAYQTQIDALARDLYDRISDPALDTTLPTGGPGLFTDDQNAFLSANEAGFANRISVNSSVDPASGGELWRIRAGINAATPGDTGESRLLNNLSSALSAVRAPSSGNLSPSLRSMHSLSSEFSSLAASNRINSEATALQNRSQSESLRTALLADGVDTDKEMETLLALERAYSANAKVFQSANDMLDTILRLT</sequence>